<dbReference type="EMBL" id="CZAP01000013">
    <property type="protein sequence ID" value="CUP81718.1"/>
    <property type="molecule type" value="Genomic_DNA"/>
</dbReference>
<sequence length="662" mass="72256">MTCCIEKSSIFAAAFGKCIYKVSNIQYYFNQKNMNYSCRKTIVPIIIGTLLSGACSNDEPTGGKGHQQTYSVVLKGITVAGEESSEELKDVSVFQFSDGNLYKEEQLTPGQGGQSEISAVSGSRLYFLTGLEIPAGEKAKSEEEFRNTIIGEGLHDNSAPDFMAAVVELESGVVTRSNAEVNVIMKRGVARIDLNTTADSKTQIKEVIVENAPAETLPFLENVRASDKTVSYRKEFSSAFDGKQEGVFRLFESTRPVNIILRGTYGEVPIRLKVELPVVERNKVYELAVLNVGAEVTGVFEIKPWEEGETIVGKPDTNQRLLLNASKSRIPEGVKVDYENNILEVPATGADDMTLAFVTDTRIDISSTEGAGSGTSVGNMSVSEEAEGIVSSFNVSVAAQGSGRLGYTVLVHLKNALLSGTYDYVEIRVAPSDKQIETVEIAGNVWMAFNARSRDLEDQIYPLDGATVEDMYHKSWINTVGGLFQFGRLYMYVPWQGYNPSNNLGNQTADAPWVNDTHMPCPEGYRIPTGNEWQSLLPADQEIPGRYKAGNGETIAATLHIGEGTLITPSSGVTGTQHYVKFTSEDTGRSLIIPLAGSKGDKSSSNNPAFGKRAVLWTNERNGLPGGYAWAYWLPFEGAETTVIKKQRLQMEAFASVRCVKK</sequence>
<evidence type="ECO:0000313" key="3">
    <source>
        <dbReference type="Proteomes" id="UP000095576"/>
    </source>
</evidence>
<dbReference type="InterPro" id="IPR011871">
    <property type="entry name" value="Fib_succ_major"/>
</dbReference>
<evidence type="ECO:0000259" key="1">
    <source>
        <dbReference type="Pfam" id="PF09603"/>
    </source>
</evidence>
<protein>
    <submittedName>
        <fullName evidence="2">Fibrobacter succinogenes major paralogous domain</fullName>
    </submittedName>
</protein>
<organism evidence="2 3">
    <name type="scientific">Bacteroides thetaiotaomicron</name>
    <dbReference type="NCBI Taxonomy" id="818"/>
    <lineage>
        <taxon>Bacteria</taxon>
        <taxon>Pseudomonadati</taxon>
        <taxon>Bacteroidota</taxon>
        <taxon>Bacteroidia</taxon>
        <taxon>Bacteroidales</taxon>
        <taxon>Bacteroidaceae</taxon>
        <taxon>Bacteroides</taxon>
    </lineage>
</organism>
<name>A0A174REM0_BACT4</name>
<proteinExistence type="predicted"/>
<gene>
    <name evidence="2" type="ORF">ERS852511_03316</name>
</gene>
<dbReference type="AlphaFoldDB" id="A0A174REM0"/>
<dbReference type="Proteomes" id="UP000095576">
    <property type="component" value="Unassembled WGS sequence"/>
</dbReference>
<dbReference type="Pfam" id="PF09603">
    <property type="entry name" value="Fib_succ_major"/>
    <property type="match status" value="1"/>
</dbReference>
<reference evidence="2 3" key="1">
    <citation type="submission" date="2015-09" db="EMBL/GenBank/DDBJ databases">
        <authorList>
            <consortium name="Pathogen Informatics"/>
        </authorList>
    </citation>
    <scope>NUCLEOTIDE SEQUENCE [LARGE SCALE GENOMIC DNA]</scope>
    <source>
        <strain evidence="2 3">2789STDY5834899</strain>
    </source>
</reference>
<accession>A0A174REM0</accession>
<feature type="domain" description="Fibrobacter succinogenes major paralogous" evidence="1">
    <location>
        <begin position="439"/>
        <end position="661"/>
    </location>
</feature>
<evidence type="ECO:0000313" key="2">
    <source>
        <dbReference type="EMBL" id="CUP81718.1"/>
    </source>
</evidence>